<dbReference type="EMBL" id="RCVZ01000002">
    <property type="protein sequence ID" value="RLQ97164.1"/>
    <property type="molecule type" value="Genomic_DNA"/>
</dbReference>
<dbReference type="AlphaFoldDB" id="A0A3L7K4H0"/>
<comment type="caution">
    <text evidence="1">The sequence shown here is derived from an EMBL/GenBank/DDBJ whole genome shotgun (WGS) entry which is preliminary data.</text>
</comment>
<reference evidence="1 2" key="1">
    <citation type="submission" date="2018-10" db="EMBL/GenBank/DDBJ databases">
        <title>Falsibacillus sp. genome draft.</title>
        <authorList>
            <person name="Shi S."/>
        </authorList>
    </citation>
    <scope>NUCLEOTIDE SEQUENCE [LARGE SCALE GENOMIC DNA]</scope>
    <source>
        <strain evidence="1 2">GY 10110</strain>
    </source>
</reference>
<dbReference type="Proteomes" id="UP000276770">
    <property type="component" value="Unassembled WGS sequence"/>
</dbReference>
<evidence type="ECO:0000313" key="1">
    <source>
        <dbReference type="EMBL" id="RLQ97164.1"/>
    </source>
</evidence>
<dbReference type="OrthoDB" id="2969307at2"/>
<organism evidence="1 2">
    <name type="scientific">Falsibacillus albus</name>
    <dbReference type="NCBI Taxonomy" id="2478915"/>
    <lineage>
        <taxon>Bacteria</taxon>
        <taxon>Bacillati</taxon>
        <taxon>Bacillota</taxon>
        <taxon>Bacilli</taxon>
        <taxon>Bacillales</taxon>
        <taxon>Bacillaceae</taxon>
        <taxon>Falsibacillus</taxon>
    </lineage>
</organism>
<accession>A0A3L7K4H0</accession>
<keyword evidence="2" id="KW-1185">Reference proteome</keyword>
<gene>
    <name evidence="1" type="ORF">D9X91_03150</name>
</gene>
<proteinExistence type="predicted"/>
<protein>
    <submittedName>
        <fullName evidence="1">Sporulation protein</fullName>
    </submittedName>
</protein>
<name>A0A3L7K4H0_9BACI</name>
<evidence type="ECO:0000313" key="2">
    <source>
        <dbReference type="Proteomes" id="UP000276770"/>
    </source>
</evidence>
<dbReference type="RefSeq" id="WP_121679114.1">
    <property type="nucleotide sequence ID" value="NZ_RCVZ01000002.1"/>
</dbReference>
<sequence>MKKISFSMILAILIILNGCSSNSEQKNKSQFALIKTTNPAPIELKERPEHKSIGYQVRKDVNAIPELYDVAVIEGKKDIIVAYKVKHSKRFSMKKIEKQITSMLEKKYPDENFIVSSDYKIFLEAVRLKEDLDNGKISNLEAGKRFKKIIKLHHEQA</sequence>